<feature type="compositionally biased region" description="Basic and acidic residues" evidence="1">
    <location>
        <begin position="116"/>
        <end position="137"/>
    </location>
</feature>
<keyword evidence="2" id="KW-1133">Transmembrane helix</keyword>
<keyword evidence="2" id="KW-0812">Transmembrane</keyword>
<feature type="non-terminal residue" evidence="3">
    <location>
        <position position="1"/>
    </location>
</feature>
<feature type="non-terminal residue" evidence="3">
    <location>
        <position position="137"/>
    </location>
</feature>
<evidence type="ECO:0000313" key="4">
    <source>
        <dbReference type="Proteomes" id="UP000789342"/>
    </source>
</evidence>
<dbReference type="Proteomes" id="UP000789342">
    <property type="component" value="Unassembled WGS sequence"/>
</dbReference>
<evidence type="ECO:0000256" key="1">
    <source>
        <dbReference type="SAM" id="MobiDB-lite"/>
    </source>
</evidence>
<dbReference type="OrthoDB" id="568194at2759"/>
<feature type="compositionally biased region" description="Low complexity" evidence="1">
    <location>
        <begin position="65"/>
        <end position="78"/>
    </location>
</feature>
<comment type="caution">
    <text evidence="3">The sequence shown here is derived from an EMBL/GenBank/DDBJ whole genome shotgun (WGS) entry which is preliminary data.</text>
</comment>
<keyword evidence="2" id="KW-0472">Membrane</keyword>
<accession>A0A9N9JCX1</accession>
<evidence type="ECO:0000256" key="2">
    <source>
        <dbReference type="SAM" id="Phobius"/>
    </source>
</evidence>
<gene>
    <name evidence="3" type="ORF">AMORRO_LOCUS16522</name>
</gene>
<dbReference type="EMBL" id="CAJVPV010045983">
    <property type="protein sequence ID" value="CAG8770064.1"/>
    <property type="molecule type" value="Genomic_DNA"/>
</dbReference>
<evidence type="ECO:0000313" key="3">
    <source>
        <dbReference type="EMBL" id="CAG8770064.1"/>
    </source>
</evidence>
<reference evidence="3" key="1">
    <citation type="submission" date="2021-06" db="EMBL/GenBank/DDBJ databases">
        <authorList>
            <person name="Kallberg Y."/>
            <person name="Tangrot J."/>
            <person name="Rosling A."/>
        </authorList>
    </citation>
    <scope>NUCLEOTIDE SEQUENCE</scope>
    <source>
        <strain evidence="3">CL551</strain>
    </source>
</reference>
<proteinExistence type="predicted"/>
<feature type="transmembrane region" description="Helical" evidence="2">
    <location>
        <begin position="17"/>
        <end position="40"/>
    </location>
</feature>
<keyword evidence="4" id="KW-1185">Reference proteome</keyword>
<protein>
    <submittedName>
        <fullName evidence="3">4847_t:CDS:1</fullName>
    </submittedName>
</protein>
<dbReference type="AlphaFoldDB" id="A0A9N9JCX1"/>
<organism evidence="3 4">
    <name type="scientific">Acaulospora morrowiae</name>
    <dbReference type="NCBI Taxonomy" id="94023"/>
    <lineage>
        <taxon>Eukaryota</taxon>
        <taxon>Fungi</taxon>
        <taxon>Fungi incertae sedis</taxon>
        <taxon>Mucoromycota</taxon>
        <taxon>Glomeromycotina</taxon>
        <taxon>Glomeromycetes</taxon>
        <taxon>Diversisporales</taxon>
        <taxon>Acaulosporaceae</taxon>
        <taxon>Acaulospora</taxon>
    </lineage>
</organism>
<name>A0A9N9JCX1_9GLOM</name>
<sequence length="137" mass="15210">IPLLAYQASSLLMIKDVFLYLLAATTINFGGIGNFIQYLINEGLFSPIVTDPSIRRTTEPKIHLSSSENTIESNETGSQRLSSIREDKGEESVGDYGKGYTLDNNHGGVCENNGYDENRDSKIDKDFDEVNPKDVEE</sequence>
<feature type="region of interest" description="Disordered" evidence="1">
    <location>
        <begin position="59"/>
        <end position="137"/>
    </location>
</feature>